<dbReference type="AlphaFoldDB" id="A0A0L0BPD3"/>
<evidence type="ECO:0000256" key="1">
    <source>
        <dbReference type="SAM" id="Coils"/>
    </source>
</evidence>
<dbReference type="InterPro" id="IPR032071">
    <property type="entry name" value="DUF4806"/>
</dbReference>
<evidence type="ECO:0000313" key="4">
    <source>
        <dbReference type="Proteomes" id="UP000037069"/>
    </source>
</evidence>
<reference evidence="3 4" key="1">
    <citation type="journal article" date="2015" name="Nat. Commun.">
        <title>Lucilia cuprina genome unlocks parasitic fly biology to underpin future interventions.</title>
        <authorList>
            <person name="Anstead C.A."/>
            <person name="Korhonen P.K."/>
            <person name="Young N.D."/>
            <person name="Hall R.S."/>
            <person name="Jex A.R."/>
            <person name="Murali S.C."/>
            <person name="Hughes D.S."/>
            <person name="Lee S.F."/>
            <person name="Perry T."/>
            <person name="Stroehlein A.J."/>
            <person name="Ansell B.R."/>
            <person name="Breugelmans B."/>
            <person name="Hofmann A."/>
            <person name="Qu J."/>
            <person name="Dugan S."/>
            <person name="Lee S.L."/>
            <person name="Chao H."/>
            <person name="Dinh H."/>
            <person name="Han Y."/>
            <person name="Doddapaneni H.V."/>
            <person name="Worley K.C."/>
            <person name="Muzny D.M."/>
            <person name="Ioannidis P."/>
            <person name="Waterhouse R.M."/>
            <person name="Zdobnov E.M."/>
            <person name="James P.J."/>
            <person name="Bagnall N.H."/>
            <person name="Kotze A.C."/>
            <person name="Gibbs R.A."/>
            <person name="Richards S."/>
            <person name="Batterham P."/>
            <person name="Gasser R.B."/>
        </authorList>
    </citation>
    <scope>NUCLEOTIDE SEQUENCE [LARGE SCALE GENOMIC DNA]</scope>
    <source>
        <strain evidence="3 4">LS</strain>
        <tissue evidence="3">Full body</tissue>
    </source>
</reference>
<feature type="domain" description="DUF4806" evidence="2">
    <location>
        <begin position="97"/>
        <end position="174"/>
    </location>
</feature>
<accession>A0A0L0BPD3</accession>
<name>A0A0L0BPD3_LUCCU</name>
<gene>
    <name evidence="3" type="ORF">FF38_12074</name>
</gene>
<evidence type="ECO:0000313" key="3">
    <source>
        <dbReference type="EMBL" id="KNC21940.1"/>
    </source>
</evidence>
<feature type="coiled-coil region" evidence="1">
    <location>
        <begin position="7"/>
        <end position="60"/>
    </location>
</feature>
<dbReference type="Proteomes" id="UP000037069">
    <property type="component" value="Unassembled WGS sequence"/>
</dbReference>
<dbReference type="EMBL" id="JRES01001567">
    <property type="protein sequence ID" value="KNC21940.1"/>
    <property type="molecule type" value="Genomic_DNA"/>
</dbReference>
<organism evidence="3 4">
    <name type="scientific">Lucilia cuprina</name>
    <name type="common">Green bottle fly</name>
    <name type="synonym">Australian sheep blowfly</name>
    <dbReference type="NCBI Taxonomy" id="7375"/>
    <lineage>
        <taxon>Eukaryota</taxon>
        <taxon>Metazoa</taxon>
        <taxon>Ecdysozoa</taxon>
        <taxon>Arthropoda</taxon>
        <taxon>Hexapoda</taxon>
        <taxon>Insecta</taxon>
        <taxon>Pterygota</taxon>
        <taxon>Neoptera</taxon>
        <taxon>Endopterygota</taxon>
        <taxon>Diptera</taxon>
        <taxon>Brachycera</taxon>
        <taxon>Muscomorpha</taxon>
        <taxon>Oestroidea</taxon>
        <taxon>Calliphoridae</taxon>
        <taxon>Luciliinae</taxon>
        <taxon>Lucilia</taxon>
    </lineage>
</organism>
<sequence length="247" mass="28887">MNINEKVEQLAKITAALTNEVNELKGNDVNSRLDELEWEKEALKNDINDLRYSLMQQNKKILSLIRAHNDKLLESIESDKLAPHITFTKKISEQVKRFPIKSIKELDALEKYINRKNLNELVAVVQQLLTPQGIVKNIDAVLSTDCIVSCNVDGHHYKRRLLNYTKFMDLLFQAAYYDGYSQKVFLDDVRRGLKMAKNRHNKNVFRNRQLQRQEQEEQKEVDEAELIEVEPSYPLSEELIKEEILCD</sequence>
<keyword evidence="4" id="KW-1185">Reference proteome</keyword>
<protein>
    <recommendedName>
        <fullName evidence="2">DUF4806 domain-containing protein</fullName>
    </recommendedName>
</protein>
<keyword evidence="1" id="KW-0175">Coiled coil</keyword>
<dbReference type="Pfam" id="PF16064">
    <property type="entry name" value="DUF4806"/>
    <property type="match status" value="1"/>
</dbReference>
<comment type="caution">
    <text evidence="3">The sequence shown here is derived from an EMBL/GenBank/DDBJ whole genome shotgun (WGS) entry which is preliminary data.</text>
</comment>
<dbReference type="OrthoDB" id="7853427at2759"/>
<evidence type="ECO:0000259" key="2">
    <source>
        <dbReference type="Pfam" id="PF16064"/>
    </source>
</evidence>
<proteinExistence type="predicted"/>